<protein>
    <submittedName>
        <fullName evidence="3">Tripartite tricarboxylate transporter substrate binding protein</fullName>
    </submittedName>
</protein>
<evidence type="ECO:0000313" key="4">
    <source>
        <dbReference type="Proteomes" id="UP000509579"/>
    </source>
</evidence>
<dbReference type="EMBL" id="CP054842">
    <property type="protein sequence ID" value="QKV55724.1"/>
    <property type="molecule type" value="Genomic_DNA"/>
</dbReference>
<dbReference type="InterPro" id="IPR042100">
    <property type="entry name" value="Bug_dom1"/>
</dbReference>
<dbReference type="Proteomes" id="UP000509579">
    <property type="component" value="Plasmid unnamed2"/>
</dbReference>
<dbReference type="CDD" id="cd13578">
    <property type="entry name" value="PBP2_Bug27"/>
    <property type="match status" value="1"/>
</dbReference>
<organism evidence="3 4">
    <name type="scientific">Comamonas antarctica</name>
    <dbReference type="NCBI Taxonomy" id="2743470"/>
    <lineage>
        <taxon>Bacteria</taxon>
        <taxon>Pseudomonadati</taxon>
        <taxon>Pseudomonadota</taxon>
        <taxon>Betaproteobacteria</taxon>
        <taxon>Burkholderiales</taxon>
        <taxon>Comamonadaceae</taxon>
        <taxon>Comamonas</taxon>
    </lineage>
</organism>
<proteinExistence type="inferred from homology"/>
<keyword evidence="2" id="KW-0732">Signal</keyword>
<dbReference type="AlphaFoldDB" id="A0A6N1X8I9"/>
<geneLocation type="plasmid" evidence="3 4">
    <name>unnamed2</name>
</geneLocation>
<comment type="similarity">
    <text evidence="1">Belongs to the UPF0065 (bug) family.</text>
</comment>
<dbReference type="Gene3D" id="3.40.190.150">
    <property type="entry name" value="Bordetella uptake gene, domain 1"/>
    <property type="match status" value="1"/>
</dbReference>
<feature type="signal peptide" evidence="2">
    <location>
        <begin position="1"/>
        <end position="30"/>
    </location>
</feature>
<reference evidence="3 4" key="1">
    <citation type="submission" date="2020-06" db="EMBL/GenBank/DDBJ databases">
        <title>Acidovorax antarctica sp. nov., isolated from Corinth ice sheet soil, Antarctic Fields Peninsula.</title>
        <authorList>
            <person name="Xu Q."/>
            <person name="Peng F."/>
        </authorList>
    </citation>
    <scope>NUCLEOTIDE SEQUENCE [LARGE SCALE GENOMIC DNA]</scope>
    <source>
        <strain evidence="3 4">16-35-5</strain>
        <plasmid evidence="3 4">unnamed2</plasmid>
    </source>
</reference>
<dbReference type="PIRSF" id="PIRSF017082">
    <property type="entry name" value="YflP"/>
    <property type="match status" value="1"/>
</dbReference>
<dbReference type="PROSITE" id="PS51318">
    <property type="entry name" value="TAT"/>
    <property type="match status" value="1"/>
</dbReference>
<feature type="chain" id="PRO_5027120502" evidence="2">
    <location>
        <begin position="31"/>
        <end position="328"/>
    </location>
</feature>
<accession>A0A6N1X8I9</accession>
<sequence>MKVTRRTQLSAIAGPLLAAVLLSFGQPAMADWPDKPIRLVVPYPAGGAADNTARILAQELGERLKQQIIVDNKPGASGTIGAAFVAKAPADGYTLLLDATSYTVNPSLYNKLSYNPEKELVPVSQIMQVPLLMVVPANSRFTSVADVVKAAAAQPGKLSYASAGNGGAQHLAAELFAQGQKLQMTHVPYKGGAPALTDLIGGQLDLMFSATTASGTFVKGGKLKALAISSGKRQGAWPQVPTVAESGATGFEVYEWNGLFAPAGTPRAVLARLESETQAVVASPTVAKRFDEMGVQGVGSSAKDFTAFVKAETAKWAEVIKTSKIRTD</sequence>
<evidence type="ECO:0000256" key="1">
    <source>
        <dbReference type="ARBA" id="ARBA00006987"/>
    </source>
</evidence>
<dbReference type="Pfam" id="PF03401">
    <property type="entry name" value="TctC"/>
    <property type="match status" value="1"/>
</dbReference>
<dbReference type="InterPro" id="IPR005064">
    <property type="entry name" value="BUG"/>
</dbReference>
<dbReference type="PANTHER" id="PTHR42928">
    <property type="entry name" value="TRICARBOXYLATE-BINDING PROTEIN"/>
    <property type="match status" value="1"/>
</dbReference>
<keyword evidence="3" id="KW-0614">Plasmid</keyword>
<dbReference type="Gene3D" id="3.40.190.10">
    <property type="entry name" value="Periplasmic binding protein-like II"/>
    <property type="match status" value="1"/>
</dbReference>
<evidence type="ECO:0000256" key="2">
    <source>
        <dbReference type="SAM" id="SignalP"/>
    </source>
</evidence>
<evidence type="ECO:0000313" key="3">
    <source>
        <dbReference type="EMBL" id="QKV55724.1"/>
    </source>
</evidence>
<keyword evidence="4" id="KW-1185">Reference proteome</keyword>
<dbReference type="PANTHER" id="PTHR42928:SF5">
    <property type="entry name" value="BLR1237 PROTEIN"/>
    <property type="match status" value="1"/>
</dbReference>
<dbReference type="SUPFAM" id="SSF53850">
    <property type="entry name" value="Periplasmic binding protein-like II"/>
    <property type="match status" value="1"/>
</dbReference>
<gene>
    <name evidence="3" type="ORF">HUK68_22510</name>
</gene>
<dbReference type="InterPro" id="IPR006311">
    <property type="entry name" value="TAT_signal"/>
</dbReference>
<dbReference type="KEGG" id="aant:HUK68_22510"/>
<name>A0A6N1X8I9_9BURK</name>